<comment type="caution">
    <text evidence="2">The sequence shown here is derived from an EMBL/GenBank/DDBJ whole genome shotgun (WGS) entry which is preliminary data.</text>
</comment>
<evidence type="ECO:0000313" key="2">
    <source>
        <dbReference type="EMBL" id="MPC69928.1"/>
    </source>
</evidence>
<accession>A0A5B7HMI6</accession>
<dbReference type="EMBL" id="VSRR010030222">
    <property type="protein sequence ID" value="MPC69928.1"/>
    <property type="molecule type" value="Genomic_DNA"/>
</dbReference>
<gene>
    <name evidence="2" type="ORF">E2C01_064161</name>
</gene>
<protein>
    <submittedName>
        <fullName evidence="2">Uncharacterized protein</fullName>
    </submittedName>
</protein>
<sequence length="67" mass="7091">MQVTPARARSTGSRQPGTPHGTYQHGHLRETGWTRAAQLSPAADSLLVHCGHECEAAGDGWWAAALA</sequence>
<evidence type="ECO:0000313" key="3">
    <source>
        <dbReference type="Proteomes" id="UP000324222"/>
    </source>
</evidence>
<proteinExistence type="predicted"/>
<evidence type="ECO:0000256" key="1">
    <source>
        <dbReference type="SAM" id="MobiDB-lite"/>
    </source>
</evidence>
<reference evidence="2 3" key="1">
    <citation type="submission" date="2019-05" db="EMBL/GenBank/DDBJ databases">
        <title>Another draft genome of Portunus trituberculatus and its Hox gene families provides insights of decapod evolution.</title>
        <authorList>
            <person name="Jeong J.-H."/>
            <person name="Song I."/>
            <person name="Kim S."/>
            <person name="Choi T."/>
            <person name="Kim D."/>
            <person name="Ryu S."/>
            <person name="Kim W."/>
        </authorList>
    </citation>
    <scope>NUCLEOTIDE SEQUENCE [LARGE SCALE GENOMIC DNA]</scope>
    <source>
        <tissue evidence="2">Muscle</tissue>
    </source>
</reference>
<organism evidence="2 3">
    <name type="scientific">Portunus trituberculatus</name>
    <name type="common">Swimming crab</name>
    <name type="synonym">Neptunus trituberculatus</name>
    <dbReference type="NCBI Taxonomy" id="210409"/>
    <lineage>
        <taxon>Eukaryota</taxon>
        <taxon>Metazoa</taxon>
        <taxon>Ecdysozoa</taxon>
        <taxon>Arthropoda</taxon>
        <taxon>Crustacea</taxon>
        <taxon>Multicrustacea</taxon>
        <taxon>Malacostraca</taxon>
        <taxon>Eumalacostraca</taxon>
        <taxon>Eucarida</taxon>
        <taxon>Decapoda</taxon>
        <taxon>Pleocyemata</taxon>
        <taxon>Brachyura</taxon>
        <taxon>Eubrachyura</taxon>
        <taxon>Portunoidea</taxon>
        <taxon>Portunidae</taxon>
        <taxon>Portuninae</taxon>
        <taxon>Portunus</taxon>
    </lineage>
</organism>
<name>A0A5B7HMI6_PORTR</name>
<dbReference type="Proteomes" id="UP000324222">
    <property type="component" value="Unassembled WGS sequence"/>
</dbReference>
<keyword evidence="3" id="KW-1185">Reference proteome</keyword>
<feature type="region of interest" description="Disordered" evidence="1">
    <location>
        <begin position="1"/>
        <end position="26"/>
    </location>
</feature>
<dbReference type="AlphaFoldDB" id="A0A5B7HMI6"/>